<dbReference type="EMBL" id="JAHHIF010000051">
    <property type="protein sequence ID" value="MBW4547942.1"/>
    <property type="molecule type" value="Genomic_DNA"/>
</dbReference>
<evidence type="ECO:0000313" key="2">
    <source>
        <dbReference type="EMBL" id="MBW4547942.1"/>
    </source>
</evidence>
<comment type="caution">
    <text evidence="2">The sequence shown here is derived from an EMBL/GenBank/DDBJ whole genome shotgun (WGS) entry which is preliminary data.</text>
</comment>
<evidence type="ECO:0000256" key="1">
    <source>
        <dbReference type="SAM" id="MobiDB-lite"/>
    </source>
</evidence>
<feature type="region of interest" description="Disordered" evidence="1">
    <location>
        <begin position="1"/>
        <end position="29"/>
    </location>
</feature>
<accession>A0A951PQD3</accession>
<sequence length="99" mass="10591">MSSEPDKVVVPQTDPVEAEPGRGAPGDHVGVQMAQTTAVNAPDAVIPSNNDPEESIHEVEALEAQEEGSGLRTTDGYVIDESGRLDNFAIEPEMYVEEK</sequence>
<dbReference type="AlphaFoldDB" id="A0A951PQD3"/>
<reference evidence="2" key="1">
    <citation type="submission" date="2021-05" db="EMBL/GenBank/DDBJ databases">
        <authorList>
            <person name="Pietrasiak N."/>
            <person name="Ward R."/>
            <person name="Stajich J.E."/>
            <person name="Kurbessoian T."/>
        </authorList>
    </citation>
    <scope>NUCLEOTIDE SEQUENCE</scope>
    <source>
        <strain evidence="2">CPER-KK1</strain>
    </source>
</reference>
<name>A0A951PQD3_9CYAN</name>
<evidence type="ECO:0000313" key="3">
    <source>
        <dbReference type="Proteomes" id="UP000753908"/>
    </source>
</evidence>
<proteinExistence type="predicted"/>
<dbReference type="Proteomes" id="UP000753908">
    <property type="component" value="Unassembled WGS sequence"/>
</dbReference>
<protein>
    <submittedName>
        <fullName evidence="2">Uncharacterized protein</fullName>
    </submittedName>
</protein>
<reference evidence="2" key="2">
    <citation type="journal article" date="2022" name="Microbiol. Resour. Announc.">
        <title>Metagenome Sequencing to Explore Phylogenomics of Terrestrial Cyanobacteria.</title>
        <authorList>
            <person name="Ward R.D."/>
            <person name="Stajich J.E."/>
            <person name="Johansen J.R."/>
            <person name="Huntemann M."/>
            <person name="Clum A."/>
            <person name="Foster B."/>
            <person name="Foster B."/>
            <person name="Roux S."/>
            <person name="Palaniappan K."/>
            <person name="Varghese N."/>
            <person name="Mukherjee S."/>
            <person name="Reddy T.B.K."/>
            <person name="Daum C."/>
            <person name="Copeland A."/>
            <person name="Chen I.A."/>
            <person name="Ivanova N.N."/>
            <person name="Kyrpides N.C."/>
            <person name="Shapiro N."/>
            <person name="Eloe-Fadrosh E.A."/>
            <person name="Pietrasiak N."/>
        </authorList>
    </citation>
    <scope>NUCLEOTIDE SEQUENCE</scope>
    <source>
        <strain evidence="2">CPER-KK1</strain>
    </source>
</reference>
<organism evidence="2 3">
    <name type="scientific">Symplocastrum torsivum CPER-KK1</name>
    <dbReference type="NCBI Taxonomy" id="450513"/>
    <lineage>
        <taxon>Bacteria</taxon>
        <taxon>Bacillati</taxon>
        <taxon>Cyanobacteriota</taxon>
        <taxon>Cyanophyceae</taxon>
        <taxon>Oscillatoriophycideae</taxon>
        <taxon>Oscillatoriales</taxon>
        <taxon>Microcoleaceae</taxon>
        <taxon>Symplocastrum</taxon>
    </lineage>
</organism>
<gene>
    <name evidence="2" type="ORF">KME25_26395</name>
</gene>